<dbReference type="PANTHER" id="PTHR32308">
    <property type="entry name" value="LYASE BETA SUBUNIT, PUTATIVE (AFU_ORTHOLOGUE AFUA_4G13030)-RELATED"/>
    <property type="match status" value="1"/>
</dbReference>
<keyword evidence="8" id="KW-0456">Lyase</keyword>
<dbReference type="PIRSF" id="PIRSF015582">
    <property type="entry name" value="Cit_lyase_B"/>
    <property type="match status" value="1"/>
</dbReference>
<dbReference type="Pfam" id="PF03328">
    <property type="entry name" value="HpcH_HpaI"/>
    <property type="match status" value="1"/>
</dbReference>
<evidence type="ECO:0000256" key="5">
    <source>
        <dbReference type="PIRSR" id="PIRSR015582-1"/>
    </source>
</evidence>
<dbReference type="Proteomes" id="UP000076574">
    <property type="component" value="Unassembled WGS sequence"/>
</dbReference>
<evidence type="ECO:0000259" key="7">
    <source>
        <dbReference type="Pfam" id="PF03328"/>
    </source>
</evidence>
<dbReference type="GO" id="GO:0016829">
    <property type="term" value="F:lyase activity"/>
    <property type="evidence" value="ECO:0007669"/>
    <property type="project" value="UniProtKB-KW"/>
</dbReference>
<dbReference type="OrthoDB" id="9800547at2"/>
<feature type="binding site" evidence="5">
    <location>
        <position position="130"/>
    </location>
    <ligand>
        <name>substrate</name>
    </ligand>
</feature>
<evidence type="ECO:0000256" key="4">
    <source>
        <dbReference type="ARBA" id="ARBA00022842"/>
    </source>
</evidence>
<evidence type="ECO:0000313" key="9">
    <source>
        <dbReference type="Proteomes" id="UP000076574"/>
    </source>
</evidence>
<dbReference type="InterPro" id="IPR015813">
    <property type="entry name" value="Pyrv/PenolPyrv_kinase-like_dom"/>
</dbReference>
<protein>
    <submittedName>
        <fullName evidence="8">Malyl-CoA lyase</fullName>
    </submittedName>
</protein>
<dbReference type="Gene3D" id="3.20.20.60">
    <property type="entry name" value="Phosphoenolpyruvate-binding domains"/>
    <property type="match status" value="1"/>
</dbReference>
<dbReference type="RefSeq" id="WP_068734834.1">
    <property type="nucleotide sequence ID" value="NZ_LVYV01000023.1"/>
</dbReference>
<proteinExistence type="inferred from homology"/>
<dbReference type="InterPro" id="IPR040442">
    <property type="entry name" value="Pyrv_kinase-like_dom_sf"/>
</dbReference>
<keyword evidence="4 6" id="KW-0460">Magnesium</keyword>
<organism evidence="8 9">
    <name type="scientific">Tardiphaga robiniae</name>
    <dbReference type="NCBI Taxonomy" id="943830"/>
    <lineage>
        <taxon>Bacteria</taxon>
        <taxon>Pseudomonadati</taxon>
        <taxon>Pseudomonadota</taxon>
        <taxon>Alphaproteobacteria</taxon>
        <taxon>Hyphomicrobiales</taxon>
        <taxon>Nitrobacteraceae</taxon>
        <taxon>Tardiphaga</taxon>
    </lineage>
</organism>
<evidence type="ECO:0000256" key="2">
    <source>
        <dbReference type="ARBA" id="ARBA00005568"/>
    </source>
</evidence>
<dbReference type="GO" id="GO:0000287">
    <property type="term" value="F:magnesium ion binding"/>
    <property type="evidence" value="ECO:0007669"/>
    <property type="project" value="TreeGrafter"/>
</dbReference>
<dbReference type="AlphaFoldDB" id="A0A163YL40"/>
<comment type="cofactor">
    <cofactor evidence="1">
        <name>Mg(2+)</name>
        <dbReference type="ChEBI" id="CHEBI:18420"/>
    </cofactor>
</comment>
<evidence type="ECO:0000313" key="8">
    <source>
        <dbReference type="EMBL" id="KZD22273.1"/>
    </source>
</evidence>
<feature type="binding site" evidence="5">
    <location>
        <position position="69"/>
    </location>
    <ligand>
        <name>substrate</name>
    </ligand>
</feature>
<keyword evidence="9" id="KW-1185">Reference proteome</keyword>
<dbReference type="GO" id="GO:0006107">
    <property type="term" value="P:oxaloacetate metabolic process"/>
    <property type="evidence" value="ECO:0007669"/>
    <property type="project" value="TreeGrafter"/>
</dbReference>
<sequence length="307" mass="33001">MTAPRLTRTYLAVPAHRERMVERAAGSTADAVFLDLEDAVPVGEKNAALRTAIDAITRLDWGQKTVTVRINAIDSPSIAEEVEKLSGLARLDAVLLPKAERVVDVIGIGERLSQHRGGRDHPLELDLLIETALGVVNVDALAAAHATVAALHFGVGDFSASIGARSDEIGLSPRDYRHVASAAEEHRETALDLFAYPMMRILIAARAFQLRAIDGPFGAFRDNQGTLGSAVKAASMGYDGKQLIHPDQIEPTRSSFVPSASDIASAQRVIEAMRAAERDGHGAVTLDGRMIDLANVRMAERILRFAS</sequence>
<evidence type="ECO:0000256" key="1">
    <source>
        <dbReference type="ARBA" id="ARBA00001946"/>
    </source>
</evidence>
<feature type="binding site" evidence="6">
    <location>
        <position position="130"/>
    </location>
    <ligand>
        <name>Mg(2+)</name>
        <dbReference type="ChEBI" id="CHEBI:18420"/>
    </ligand>
</feature>
<feature type="binding site" evidence="6">
    <location>
        <position position="157"/>
    </location>
    <ligand>
        <name>Mg(2+)</name>
        <dbReference type="ChEBI" id="CHEBI:18420"/>
    </ligand>
</feature>
<evidence type="ECO:0000256" key="3">
    <source>
        <dbReference type="ARBA" id="ARBA00022723"/>
    </source>
</evidence>
<name>A0A163YL40_9BRAD</name>
<dbReference type="PANTHER" id="PTHR32308:SF10">
    <property type="entry name" value="CITRATE LYASE SUBUNIT BETA"/>
    <property type="match status" value="1"/>
</dbReference>
<comment type="similarity">
    <text evidence="2">Belongs to the HpcH/HpaI aldolase family.</text>
</comment>
<dbReference type="EMBL" id="LVYV01000023">
    <property type="protein sequence ID" value="KZD22273.1"/>
    <property type="molecule type" value="Genomic_DNA"/>
</dbReference>
<dbReference type="InterPro" id="IPR011206">
    <property type="entry name" value="Citrate_lyase_beta/mcl1/mcl2"/>
</dbReference>
<comment type="caution">
    <text evidence="8">The sequence shown here is derived from an EMBL/GenBank/DDBJ whole genome shotgun (WGS) entry which is preliminary data.</text>
</comment>
<dbReference type="InterPro" id="IPR005000">
    <property type="entry name" value="Aldolase/citrate-lyase_domain"/>
</dbReference>
<evidence type="ECO:0000256" key="6">
    <source>
        <dbReference type="PIRSR" id="PIRSR015582-2"/>
    </source>
</evidence>
<dbReference type="SUPFAM" id="SSF51621">
    <property type="entry name" value="Phosphoenolpyruvate/pyruvate domain"/>
    <property type="match status" value="1"/>
</dbReference>
<accession>A0A163YL40</accession>
<gene>
    <name evidence="8" type="ORF">A4A58_09505</name>
</gene>
<reference evidence="8 9" key="1">
    <citation type="submission" date="2016-03" db="EMBL/GenBank/DDBJ databases">
        <title>Microsymbionts genomes from the relict species Vavilovia formosa (Stev.) Fed.</title>
        <authorList>
            <person name="Kopat V."/>
            <person name="Chirak E."/>
            <person name="Kimeklis A."/>
            <person name="Andronov E."/>
        </authorList>
    </citation>
    <scope>NUCLEOTIDE SEQUENCE [LARGE SCALE GENOMIC DNA]</scope>
    <source>
        <strain evidence="8 9">Vaf07</strain>
    </source>
</reference>
<dbReference type="STRING" id="943830.A4A58_09505"/>
<keyword evidence="3 6" id="KW-0479">Metal-binding</keyword>
<feature type="domain" description="HpcH/HpaI aldolase/citrate lyase" evidence="7">
    <location>
        <begin position="9"/>
        <end position="246"/>
    </location>
</feature>